<keyword evidence="2" id="KW-1185">Reference proteome</keyword>
<gene>
    <name evidence="1" type="ORF">CDAR_604611</name>
</gene>
<dbReference type="Proteomes" id="UP001054837">
    <property type="component" value="Unassembled WGS sequence"/>
</dbReference>
<evidence type="ECO:0000313" key="1">
    <source>
        <dbReference type="EMBL" id="GIX75242.1"/>
    </source>
</evidence>
<name>A0AAV4MS93_9ARAC</name>
<organism evidence="1 2">
    <name type="scientific">Caerostris darwini</name>
    <dbReference type="NCBI Taxonomy" id="1538125"/>
    <lineage>
        <taxon>Eukaryota</taxon>
        <taxon>Metazoa</taxon>
        <taxon>Ecdysozoa</taxon>
        <taxon>Arthropoda</taxon>
        <taxon>Chelicerata</taxon>
        <taxon>Arachnida</taxon>
        <taxon>Araneae</taxon>
        <taxon>Araneomorphae</taxon>
        <taxon>Entelegynae</taxon>
        <taxon>Araneoidea</taxon>
        <taxon>Araneidae</taxon>
        <taxon>Caerostris</taxon>
    </lineage>
</organism>
<dbReference type="EMBL" id="BPLQ01000813">
    <property type="protein sequence ID" value="GIX75242.1"/>
    <property type="molecule type" value="Genomic_DNA"/>
</dbReference>
<reference evidence="1 2" key="1">
    <citation type="submission" date="2021-06" db="EMBL/GenBank/DDBJ databases">
        <title>Caerostris darwini draft genome.</title>
        <authorList>
            <person name="Kono N."/>
            <person name="Arakawa K."/>
        </authorList>
    </citation>
    <scope>NUCLEOTIDE SEQUENCE [LARGE SCALE GENOMIC DNA]</scope>
</reference>
<accession>A0AAV4MS93</accession>
<dbReference type="AlphaFoldDB" id="A0AAV4MS93"/>
<protein>
    <submittedName>
        <fullName evidence="1">Uncharacterized protein</fullName>
    </submittedName>
</protein>
<comment type="caution">
    <text evidence="1">The sequence shown here is derived from an EMBL/GenBank/DDBJ whole genome shotgun (WGS) entry which is preliminary data.</text>
</comment>
<evidence type="ECO:0000313" key="2">
    <source>
        <dbReference type="Proteomes" id="UP001054837"/>
    </source>
</evidence>
<proteinExistence type="predicted"/>
<sequence length="190" mass="21031">MLWRQLAASDKWVWRREVFPSSATPLRQVACDAKEDPPAHCYDLLGGSKEQQISPMHHCLFLRDTSVIQTLSLSLHLPSVMNDKGAGDAISLPAYCYNGSLTYCVIKATIGGLRNRMKMMKDIFASDIGHLKCSEERLFPSTLLATEDASNASNIPVTQHSSITALIAFAAAWGKECKEGERKKWDSNSN</sequence>